<dbReference type="GO" id="GO:0009313">
    <property type="term" value="P:oligosaccharide catabolic process"/>
    <property type="evidence" value="ECO:0007669"/>
    <property type="project" value="TreeGrafter"/>
</dbReference>
<dbReference type="SUPFAM" id="SSF51011">
    <property type="entry name" value="Glycosyl hydrolase domain"/>
    <property type="match status" value="1"/>
</dbReference>
<dbReference type="PANTHER" id="PTHR10357">
    <property type="entry name" value="ALPHA-AMYLASE FAMILY MEMBER"/>
    <property type="match status" value="1"/>
</dbReference>
<evidence type="ECO:0000256" key="3">
    <source>
        <dbReference type="ARBA" id="ARBA00023295"/>
    </source>
</evidence>
<evidence type="ECO:0000256" key="1">
    <source>
        <dbReference type="ARBA" id="ARBA00008061"/>
    </source>
</evidence>
<evidence type="ECO:0000259" key="4">
    <source>
        <dbReference type="Pfam" id="PF00128"/>
    </source>
</evidence>
<protein>
    <recommendedName>
        <fullName evidence="7">Glycosyl hydrolase family 13 catalytic domain-containing protein</fullName>
    </recommendedName>
</protein>
<proteinExistence type="inferred from homology"/>
<dbReference type="InterPro" id="IPR056300">
    <property type="entry name" value="SusG-like_C"/>
</dbReference>
<feature type="domain" description="Glycosyl hydrolase family 13 catalytic" evidence="4">
    <location>
        <begin position="1"/>
        <end position="136"/>
    </location>
</feature>
<keyword evidence="2" id="KW-0378">Hydrolase</keyword>
<evidence type="ECO:0008006" key="7">
    <source>
        <dbReference type="Google" id="ProtNLM"/>
    </source>
</evidence>
<comment type="similarity">
    <text evidence="1">Belongs to the glycosyl hydrolase 13 family.</text>
</comment>
<feature type="domain" description="Alpha-amylase SusG-like C-terminal" evidence="5">
    <location>
        <begin position="148"/>
        <end position="210"/>
    </location>
</feature>
<comment type="caution">
    <text evidence="6">The sequence shown here is derived from an EMBL/GenBank/DDBJ whole genome shotgun (WGS) entry which is preliminary data.</text>
</comment>
<keyword evidence="3" id="KW-0326">Glycosidase</keyword>
<dbReference type="Gene3D" id="2.60.40.1180">
    <property type="entry name" value="Golgi alpha-mannosidase II"/>
    <property type="match status" value="1"/>
</dbReference>
<evidence type="ECO:0000256" key="2">
    <source>
        <dbReference type="ARBA" id="ARBA00022801"/>
    </source>
</evidence>
<dbReference type="SUPFAM" id="SSF51445">
    <property type="entry name" value="(Trans)glycosidases"/>
    <property type="match status" value="1"/>
</dbReference>
<dbReference type="Gene3D" id="3.20.20.80">
    <property type="entry name" value="Glycosidases"/>
    <property type="match status" value="1"/>
</dbReference>
<dbReference type="InterPro" id="IPR017853">
    <property type="entry name" value="GH"/>
</dbReference>
<dbReference type="GO" id="GO:0004556">
    <property type="term" value="F:alpha-amylase activity"/>
    <property type="evidence" value="ECO:0007669"/>
    <property type="project" value="TreeGrafter"/>
</dbReference>
<dbReference type="FunFam" id="2.60.40.1180:FF:000007">
    <property type="entry name" value="Sucrose isomerase"/>
    <property type="match status" value="1"/>
</dbReference>
<dbReference type="EMBL" id="BART01024157">
    <property type="protein sequence ID" value="GAH01263.1"/>
    <property type="molecule type" value="Genomic_DNA"/>
</dbReference>
<evidence type="ECO:0000313" key="6">
    <source>
        <dbReference type="EMBL" id="GAH01263.1"/>
    </source>
</evidence>
<dbReference type="InterPro" id="IPR006047">
    <property type="entry name" value="GH13_cat_dom"/>
</dbReference>
<dbReference type="Pfam" id="PF00128">
    <property type="entry name" value="Alpha-amylase"/>
    <property type="match status" value="1"/>
</dbReference>
<gene>
    <name evidence="6" type="ORF">S01H4_43731</name>
</gene>
<name>X1DXZ3_9ZZZZ</name>
<accession>X1DXZ3</accession>
<dbReference type="Pfam" id="PF23915">
    <property type="entry name" value="SusG_C"/>
    <property type="match status" value="1"/>
</dbReference>
<dbReference type="PANTHER" id="PTHR10357:SF179">
    <property type="entry name" value="NEUTRAL AND BASIC AMINO ACID TRANSPORT PROTEIN RBAT"/>
    <property type="match status" value="1"/>
</dbReference>
<feature type="non-terminal residue" evidence="6">
    <location>
        <position position="1"/>
    </location>
</feature>
<sequence length="215" mass="25552">RVELAKMLATLLHTLPGTLYVYQGEEIGMTNVAFDNIEDYRDIETLNFYREMTEKGFSKEKIMEAIHRVSRDNARTPMQWDDSPYAGFATGTPWIKVNPNYPDINVAHNLKDSNSIFYYYQKIIQLRKENLIMIYGDYQLILEDDEHIYSYLRTLNKDRLLIILNFFSSQTIFNLPENINYQDKKLLISNYNVEEKEDIKSTYLCPYEARVYKLY</sequence>
<reference evidence="6" key="1">
    <citation type="journal article" date="2014" name="Front. Microbiol.">
        <title>High frequency of phylogenetically diverse reductive dehalogenase-homologous genes in deep subseafloor sedimentary metagenomes.</title>
        <authorList>
            <person name="Kawai M."/>
            <person name="Futagami T."/>
            <person name="Toyoda A."/>
            <person name="Takaki Y."/>
            <person name="Nishi S."/>
            <person name="Hori S."/>
            <person name="Arai W."/>
            <person name="Tsubouchi T."/>
            <person name="Morono Y."/>
            <person name="Uchiyama I."/>
            <person name="Ito T."/>
            <person name="Fujiyama A."/>
            <person name="Inagaki F."/>
            <person name="Takami H."/>
        </authorList>
    </citation>
    <scope>NUCLEOTIDE SEQUENCE</scope>
    <source>
        <strain evidence="6">Expedition CK06-06</strain>
    </source>
</reference>
<evidence type="ECO:0000259" key="5">
    <source>
        <dbReference type="Pfam" id="PF23915"/>
    </source>
</evidence>
<dbReference type="InterPro" id="IPR013780">
    <property type="entry name" value="Glyco_hydro_b"/>
</dbReference>
<dbReference type="AlphaFoldDB" id="X1DXZ3"/>
<organism evidence="6">
    <name type="scientific">marine sediment metagenome</name>
    <dbReference type="NCBI Taxonomy" id="412755"/>
    <lineage>
        <taxon>unclassified sequences</taxon>
        <taxon>metagenomes</taxon>
        <taxon>ecological metagenomes</taxon>
    </lineage>
</organism>